<organism evidence="1">
    <name type="scientific">Cacopsylla melanoneura</name>
    <dbReference type="NCBI Taxonomy" id="428564"/>
    <lineage>
        <taxon>Eukaryota</taxon>
        <taxon>Metazoa</taxon>
        <taxon>Ecdysozoa</taxon>
        <taxon>Arthropoda</taxon>
        <taxon>Hexapoda</taxon>
        <taxon>Insecta</taxon>
        <taxon>Pterygota</taxon>
        <taxon>Neoptera</taxon>
        <taxon>Paraneoptera</taxon>
        <taxon>Hemiptera</taxon>
        <taxon>Sternorrhyncha</taxon>
        <taxon>Psylloidea</taxon>
        <taxon>Psyllidae</taxon>
        <taxon>Psyllinae</taxon>
        <taxon>Cacopsylla</taxon>
    </lineage>
</organism>
<dbReference type="EMBL" id="HBUF01062557">
    <property type="protein sequence ID" value="CAG6626433.1"/>
    <property type="molecule type" value="Transcribed_RNA"/>
</dbReference>
<proteinExistence type="predicted"/>
<sequence>MNQKMTQLDPVLTITWILYVKVCQNLHQSFMSFYFKFVPSSIYLGINWIKYKFNFVRLSLSFKKSSEIHKNHCTIVLKLVLENIIFCSKLEVSFQRTPPPKIS</sequence>
<accession>A0A8D8SP25</accession>
<name>A0A8D8SP25_9HEMI</name>
<reference evidence="1" key="1">
    <citation type="submission" date="2021-05" db="EMBL/GenBank/DDBJ databases">
        <authorList>
            <person name="Alioto T."/>
            <person name="Alioto T."/>
            <person name="Gomez Garrido J."/>
        </authorList>
    </citation>
    <scope>NUCLEOTIDE SEQUENCE</scope>
</reference>
<dbReference type="AlphaFoldDB" id="A0A8D8SP25"/>
<evidence type="ECO:0000313" key="1">
    <source>
        <dbReference type="EMBL" id="CAG6673341.1"/>
    </source>
</evidence>
<protein>
    <submittedName>
        <fullName evidence="1">Uncharacterized protein</fullName>
    </submittedName>
</protein>
<dbReference type="EMBL" id="HBUF01231047">
    <property type="protein sequence ID" value="CAG6673338.1"/>
    <property type="molecule type" value="Transcribed_RNA"/>
</dbReference>
<dbReference type="EMBL" id="HBUF01231049">
    <property type="protein sequence ID" value="CAG6673341.1"/>
    <property type="molecule type" value="Transcribed_RNA"/>
</dbReference>